<protein>
    <submittedName>
        <fullName evidence="2">Uncharacterized protein</fullName>
    </submittedName>
</protein>
<feature type="region of interest" description="Disordered" evidence="1">
    <location>
        <begin position="319"/>
        <end position="348"/>
    </location>
</feature>
<evidence type="ECO:0000256" key="1">
    <source>
        <dbReference type="SAM" id="MobiDB-lite"/>
    </source>
</evidence>
<evidence type="ECO:0000313" key="3">
    <source>
        <dbReference type="Proteomes" id="UP000054771"/>
    </source>
</evidence>
<sequence>MNYRRPAPSGAPRLLPVRGLPYDERTIYELGTSPPLLAGAFGFPSTDGLNEKIDTMLPSLTAWLRDIEFIDGEHWSMMVDTVTLIRLARDHDVDDVIFSNNRPERGALQGVTDGYLPEVLSLWHIVDMLGYRDGNVLELDLVQVLHTWCLMRLYEIMLLWAARKGFSRRKFPFYIAVNPPRYDGTWVHPGVVEAIEALDEISSPDTDEVEWANEVDEYIRQHRRKTRSPSVYSTMDNASLDRFSRSMPHPGEFSRERRRDSPWSPVTHSTWPPAEAIEVDPSMYPPSRDRTPPTGPTSADTARSRTAFELDAVRDVITTRARRARAPDTPATTRSIVAARELGVSDPW</sequence>
<name>A0A0U5FZ51_ASPCI</name>
<dbReference type="OrthoDB" id="10406898at2759"/>
<dbReference type="AlphaFoldDB" id="A0A0U5FZ51"/>
<organism evidence="2 3">
    <name type="scientific">Aspergillus calidoustus</name>
    <dbReference type="NCBI Taxonomy" id="454130"/>
    <lineage>
        <taxon>Eukaryota</taxon>
        <taxon>Fungi</taxon>
        <taxon>Dikarya</taxon>
        <taxon>Ascomycota</taxon>
        <taxon>Pezizomycotina</taxon>
        <taxon>Eurotiomycetes</taxon>
        <taxon>Eurotiomycetidae</taxon>
        <taxon>Eurotiales</taxon>
        <taxon>Aspergillaceae</taxon>
        <taxon>Aspergillus</taxon>
        <taxon>Aspergillus subgen. Nidulantes</taxon>
    </lineage>
</organism>
<dbReference type="EMBL" id="CDMC01000004">
    <property type="protein sequence ID" value="CEL04881.1"/>
    <property type="molecule type" value="Genomic_DNA"/>
</dbReference>
<reference evidence="3" key="1">
    <citation type="journal article" date="2016" name="Genome Announc.">
        <title>Draft genome sequences of fungus Aspergillus calidoustus.</title>
        <authorList>
            <person name="Horn F."/>
            <person name="Linde J."/>
            <person name="Mattern D.J."/>
            <person name="Walther G."/>
            <person name="Guthke R."/>
            <person name="Scherlach K."/>
            <person name="Martin K."/>
            <person name="Brakhage A.A."/>
            <person name="Petzke L."/>
            <person name="Valiante V."/>
        </authorList>
    </citation>
    <scope>NUCLEOTIDE SEQUENCE [LARGE SCALE GENOMIC DNA]</scope>
    <source>
        <strain evidence="3">SF006504</strain>
    </source>
</reference>
<feature type="compositionally biased region" description="Basic and acidic residues" evidence="1">
    <location>
        <begin position="252"/>
        <end position="261"/>
    </location>
</feature>
<accession>A0A0U5FZ51</accession>
<evidence type="ECO:0000313" key="2">
    <source>
        <dbReference type="EMBL" id="CEL04881.1"/>
    </source>
</evidence>
<feature type="region of interest" description="Disordered" evidence="1">
    <location>
        <begin position="239"/>
        <end position="307"/>
    </location>
</feature>
<proteinExistence type="predicted"/>
<gene>
    <name evidence="2" type="ORF">ASPCAL06005</name>
</gene>
<keyword evidence="3" id="KW-1185">Reference proteome</keyword>
<dbReference type="Proteomes" id="UP000054771">
    <property type="component" value="Unassembled WGS sequence"/>
</dbReference>